<accession>A0A381X7S3</accession>
<evidence type="ECO:0000256" key="1">
    <source>
        <dbReference type="ARBA" id="ARBA00001974"/>
    </source>
</evidence>
<dbReference type="Gene3D" id="1.10.45.10">
    <property type="entry name" value="Vanillyl-alcohol Oxidase, Chain A, domain 4"/>
    <property type="match status" value="1"/>
</dbReference>
<dbReference type="InterPro" id="IPR004113">
    <property type="entry name" value="FAD-bd_oxidored_4_C"/>
</dbReference>
<feature type="domain" description="FAD-binding PCMH-type" evidence="7">
    <location>
        <begin position="37"/>
        <end position="218"/>
    </location>
</feature>
<dbReference type="InterPro" id="IPR016171">
    <property type="entry name" value="Vanillyl_alc_oxidase_C-sub2"/>
</dbReference>
<dbReference type="InterPro" id="IPR006094">
    <property type="entry name" value="Oxid_FAD_bind_N"/>
</dbReference>
<protein>
    <recommendedName>
        <fullName evidence="7">FAD-binding PCMH-type domain-containing protein</fullName>
    </recommendedName>
</protein>
<comment type="similarity">
    <text evidence="2">Belongs to the FAD-binding oxidoreductase/transferase type 4 family.</text>
</comment>
<dbReference type="GO" id="GO:0016491">
    <property type="term" value="F:oxidoreductase activity"/>
    <property type="evidence" value="ECO:0007669"/>
    <property type="project" value="UniProtKB-KW"/>
</dbReference>
<dbReference type="PROSITE" id="PS51387">
    <property type="entry name" value="FAD_PCMH"/>
    <property type="match status" value="1"/>
</dbReference>
<dbReference type="AlphaFoldDB" id="A0A381X7S3"/>
<dbReference type="InterPro" id="IPR016167">
    <property type="entry name" value="FAD-bd_PCMH_sub1"/>
</dbReference>
<organism evidence="8">
    <name type="scientific">marine metagenome</name>
    <dbReference type="NCBI Taxonomy" id="408172"/>
    <lineage>
        <taxon>unclassified sequences</taxon>
        <taxon>metagenomes</taxon>
        <taxon>ecological metagenomes</taxon>
    </lineage>
</organism>
<dbReference type="InterPro" id="IPR016166">
    <property type="entry name" value="FAD-bd_PCMH"/>
</dbReference>
<evidence type="ECO:0000256" key="2">
    <source>
        <dbReference type="ARBA" id="ARBA00008000"/>
    </source>
</evidence>
<dbReference type="InterPro" id="IPR051914">
    <property type="entry name" value="FAD-linked_OxidoTrans_Type4"/>
</dbReference>
<dbReference type="SUPFAM" id="SSF55103">
    <property type="entry name" value="FAD-linked oxidases, C-terminal domain"/>
    <property type="match status" value="1"/>
</dbReference>
<keyword evidence="5" id="KW-0560">Oxidoreductase</keyword>
<dbReference type="PANTHER" id="PTHR42934">
    <property type="entry name" value="GLYCOLATE OXIDASE SUBUNIT GLCD"/>
    <property type="match status" value="1"/>
</dbReference>
<feature type="region of interest" description="Disordered" evidence="6">
    <location>
        <begin position="452"/>
        <end position="477"/>
    </location>
</feature>
<dbReference type="PANTHER" id="PTHR42934:SF1">
    <property type="entry name" value="GLYCOLATE OXIDASE SUBUNIT GLCD"/>
    <property type="match status" value="1"/>
</dbReference>
<dbReference type="SUPFAM" id="SSF56176">
    <property type="entry name" value="FAD-binding/transporter-associated domain-like"/>
    <property type="match status" value="1"/>
</dbReference>
<dbReference type="Gene3D" id="3.30.70.2740">
    <property type="match status" value="1"/>
</dbReference>
<dbReference type="EMBL" id="UINC01014211">
    <property type="protein sequence ID" value="SVA60809.1"/>
    <property type="molecule type" value="Genomic_DNA"/>
</dbReference>
<dbReference type="Gene3D" id="3.30.465.10">
    <property type="match status" value="1"/>
</dbReference>
<sequence length="477" mass="51470">MSGKDLINELRDIVGADAVIADEQELLVYECDAYTLQKNLPTAVVLPATTEEVVAVVKLCKRLQLPIIPRGAGTSLSGAVLAVDGGVMIALTRMNRILNVDVRNRRALVEAGCVNAWITRDTEAHGLFFAPDPSSQSACTIGGNVATNSGGPHTLKNGVTTNHVLGYEIVLPDGTVEWLGVTPDGGEEVEGLDLRGAAIGSEGMFGVVTRVLVRLTKQPVAFKTFLGVFENVDDASQTVSDIIAAGIVPGALEMMDQLITQAVEEAYHFGFPLDAGAVLIVELDGMEDGVEAQAVKVEAICRENNAREVRVAKDDAERAELWKCRKRAFGAVGRISPNYVTQDGVVPRSKLPEIMRFINQTSEKYGLRIPNVFHAGDGNIHPLILYDEREPDQVKRALQAGNDILDKCVALGGSVTGEHGIGAEKIDFMAKQFSKDDLDAMQMLRLAFDPDKRSNPHKMFPGSKRCADFAPRKQAPA</sequence>
<keyword evidence="4" id="KW-0274">FAD</keyword>
<keyword evidence="3" id="KW-0285">Flavoprotein</keyword>
<dbReference type="InterPro" id="IPR016164">
    <property type="entry name" value="FAD-linked_Oxase-like_C"/>
</dbReference>
<dbReference type="Pfam" id="PF01565">
    <property type="entry name" value="FAD_binding_4"/>
    <property type="match status" value="1"/>
</dbReference>
<name>A0A381X7S3_9ZZZZ</name>
<comment type="cofactor">
    <cofactor evidence="1">
        <name>FAD</name>
        <dbReference type="ChEBI" id="CHEBI:57692"/>
    </cofactor>
</comment>
<evidence type="ECO:0000256" key="6">
    <source>
        <dbReference type="SAM" id="MobiDB-lite"/>
    </source>
</evidence>
<evidence type="ECO:0000259" key="7">
    <source>
        <dbReference type="PROSITE" id="PS51387"/>
    </source>
</evidence>
<proteinExistence type="inferred from homology"/>
<evidence type="ECO:0000313" key="8">
    <source>
        <dbReference type="EMBL" id="SVA60809.1"/>
    </source>
</evidence>
<dbReference type="GO" id="GO:0071949">
    <property type="term" value="F:FAD binding"/>
    <property type="evidence" value="ECO:0007669"/>
    <property type="project" value="InterPro"/>
</dbReference>
<dbReference type="Gene3D" id="3.30.70.2190">
    <property type="match status" value="1"/>
</dbReference>
<reference evidence="8" key="1">
    <citation type="submission" date="2018-05" db="EMBL/GenBank/DDBJ databases">
        <authorList>
            <person name="Lanie J.A."/>
            <person name="Ng W.-L."/>
            <person name="Kazmierczak K.M."/>
            <person name="Andrzejewski T.M."/>
            <person name="Davidsen T.M."/>
            <person name="Wayne K.J."/>
            <person name="Tettelin H."/>
            <person name="Glass J.I."/>
            <person name="Rusch D."/>
            <person name="Podicherti R."/>
            <person name="Tsui H.-C.T."/>
            <person name="Winkler M.E."/>
        </authorList>
    </citation>
    <scope>NUCLEOTIDE SEQUENCE</scope>
</reference>
<dbReference type="FunFam" id="3.30.70.2740:FF:000001">
    <property type="entry name" value="D-lactate dehydrogenase mitochondrial"/>
    <property type="match status" value="1"/>
</dbReference>
<gene>
    <name evidence="8" type="ORF">METZ01_LOCUS113663</name>
</gene>
<dbReference type="Gene3D" id="3.30.43.10">
    <property type="entry name" value="Uridine Diphospho-n-acetylenolpyruvylglucosamine Reductase, domain 2"/>
    <property type="match status" value="1"/>
</dbReference>
<evidence type="ECO:0000256" key="4">
    <source>
        <dbReference type="ARBA" id="ARBA00022827"/>
    </source>
</evidence>
<evidence type="ECO:0000256" key="5">
    <source>
        <dbReference type="ARBA" id="ARBA00023002"/>
    </source>
</evidence>
<dbReference type="Pfam" id="PF02913">
    <property type="entry name" value="FAD-oxidase_C"/>
    <property type="match status" value="1"/>
</dbReference>
<dbReference type="InterPro" id="IPR036318">
    <property type="entry name" value="FAD-bd_PCMH-like_sf"/>
</dbReference>
<evidence type="ECO:0000256" key="3">
    <source>
        <dbReference type="ARBA" id="ARBA00022630"/>
    </source>
</evidence>
<dbReference type="InterPro" id="IPR016169">
    <property type="entry name" value="FAD-bd_PCMH_sub2"/>
</dbReference>